<dbReference type="InterPro" id="IPR000835">
    <property type="entry name" value="HTH_MarR-typ"/>
</dbReference>
<evidence type="ECO:0000256" key="3">
    <source>
        <dbReference type="ARBA" id="ARBA00023163"/>
    </source>
</evidence>
<dbReference type="SMART" id="SM00347">
    <property type="entry name" value="HTH_MARR"/>
    <property type="match status" value="1"/>
</dbReference>
<evidence type="ECO:0000259" key="4">
    <source>
        <dbReference type="PROSITE" id="PS50995"/>
    </source>
</evidence>
<reference evidence="5 6" key="1">
    <citation type="submission" date="2021-01" db="EMBL/GenBank/DDBJ databases">
        <title>Genome public.</title>
        <authorList>
            <person name="Liu C."/>
            <person name="Sun Q."/>
        </authorList>
    </citation>
    <scope>NUCLEOTIDE SEQUENCE [LARGE SCALE GENOMIC DNA]</scope>
    <source>
        <strain evidence="5 6">YIM B02564</strain>
    </source>
</reference>
<dbReference type="InterPro" id="IPR036388">
    <property type="entry name" value="WH-like_DNA-bd_sf"/>
</dbReference>
<keyword evidence="2" id="KW-0238">DNA-binding</keyword>
<gene>
    <name evidence="5" type="ORF">JK635_16160</name>
</gene>
<dbReference type="PANTHER" id="PTHR33164:SF64">
    <property type="entry name" value="TRANSCRIPTIONAL REGULATOR SLYA"/>
    <property type="match status" value="1"/>
</dbReference>
<keyword evidence="6" id="KW-1185">Reference proteome</keyword>
<dbReference type="Gene3D" id="1.10.10.10">
    <property type="entry name" value="Winged helix-like DNA-binding domain superfamily/Winged helix DNA-binding domain"/>
    <property type="match status" value="1"/>
</dbReference>
<evidence type="ECO:0000313" key="6">
    <source>
        <dbReference type="Proteomes" id="UP000623967"/>
    </source>
</evidence>
<dbReference type="SUPFAM" id="SSF46785">
    <property type="entry name" value="Winged helix' DNA-binding domain"/>
    <property type="match status" value="1"/>
</dbReference>
<dbReference type="InterPro" id="IPR036390">
    <property type="entry name" value="WH_DNA-bd_sf"/>
</dbReference>
<evidence type="ECO:0000256" key="1">
    <source>
        <dbReference type="ARBA" id="ARBA00023015"/>
    </source>
</evidence>
<protein>
    <submittedName>
        <fullName evidence="5">MarR family transcriptional regulator</fullName>
    </submittedName>
</protein>
<comment type="caution">
    <text evidence="5">The sequence shown here is derived from an EMBL/GenBank/DDBJ whole genome shotgun (WGS) entry which is preliminary data.</text>
</comment>
<name>A0ABS1TQZ2_9BACI</name>
<keyword evidence="3" id="KW-0804">Transcription</keyword>
<evidence type="ECO:0000256" key="2">
    <source>
        <dbReference type="ARBA" id="ARBA00023125"/>
    </source>
</evidence>
<feature type="domain" description="HTH marR-type" evidence="4">
    <location>
        <begin position="1"/>
        <end position="132"/>
    </location>
</feature>
<keyword evidence="1" id="KW-0805">Transcription regulation</keyword>
<dbReference type="PRINTS" id="PR00598">
    <property type="entry name" value="HTHMARR"/>
</dbReference>
<dbReference type="InterPro" id="IPR039422">
    <property type="entry name" value="MarR/SlyA-like"/>
</dbReference>
<organism evidence="5 6">
    <name type="scientific">Neobacillus paridis</name>
    <dbReference type="NCBI Taxonomy" id="2803862"/>
    <lineage>
        <taxon>Bacteria</taxon>
        <taxon>Bacillati</taxon>
        <taxon>Bacillota</taxon>
        <taxon>Bacilli</taxon>
        <taxon>Bacillales</taxon>
        <taxon>Bacillaceae</taxon>
        <taxon>Neobacillus</taxon>
    </lineage>
</organism>
<dbReference type="EMBL" id="JAESWB010000233">
    <property type="protein sequence ID" value="MBL4953721.1"/>
    <property type="molecule type" value="Genomic_DNA"/>
</dbReference>
<dbReference type="PROSITE" id="PS50995">
    <property type="entry name" value="HTH_MARR_2"/>
    <property type="match status" value="1"/>
</dbReference>
<dbReference type="Proteomes" id="UP000623967">
    <property type="component" value="Unassembled WGS sequence"/>
</dbReference>
<proteinExistence type="predicted"/>
<dbReference type="RefSeq" id="WP_202654981.1">
    <property type="nucleotide sequence ID" value="NZ_JAESWB010000233.1"/>
</dbReference>
<dbReference type="PANTHER" id="PTHR33164">
    <property type="entry name" value="TRANSCRIPTIONAL REGULATOR, MARR FAMILY"/>
    <property type="match status" value="1"/>
</dbReference>
<sequence length="142" mass="16861">MQYFFQRYIRLYRSIISRLNEILAEHGLSFSLWEVLFYVQKMGPSTLVEIADYYHVEKPSITRRVHRLKEQMLIEGVSSKDGRERMIQLTDKGREVYKVCRRKINQLENEVMKGIPDNEKNTLSQILPKIQQNILNKGAENE</sequence>
<accession>A0ABS1TQZ2</accession>
<evidence type="ECO:0000313" key="5">
    <source>
        <dbReference type="EMBL" id="MBL4953721.1"/>
    </source>
</evidence>
<dbReference type="Pfam" id="PF12802">
    <property type="entry name" value="MarR_2"/>
    <property type="match status" value="1"/>
</dbReference>